<keyword evidence="2 4" id="KW-0238">DNA-binding</keyword>
<dbReference type="EMBL" id="FNAX01000009">
    <property type="protein sequence ID" value="SDF56805.1"/>
    <property type="molecule type" value="Genomic_DNA"/>
</dbReference>
<reference evidence="6 8" key="1">
    <citation type="submission" date="2016-10" db="EMBL/GenBank/DDBJ databases">
        <authorList>
            <person name="de Groot N.N."/>
        </authorList>
    </citation>
    <scope>NUCLEOTIDE SEQUENCE [LARGE SCALE GENOMIC DNA]</scope>
    <source>
        <strain evidence="6 8">CGMCC 4.1859</strain>
    </source>
</reference>
<dbReference type="GO" id="GO:0003677">
    <property type="term" value="F:DNA binding"/>
    <property type="evidence" value="ECO:0007669"/>
    <property type="project" value="UniProtKB-UniRule"/>
</dbReference>
<dbReference type="Gene3D" id="1.10.357.10">
    <property type="entry name" value="Tetracycline Repressor, domain 2"/>
    <property type="match status" value="1"/>
</dbReference>
<dbReference type="OrthoDB" id="9805134at2"/>
<dbReference type="PANTHER" id="PTHR47506:SF1">
    <property type="entry name" value="HTH-TYPE TRANSCRIPTIONAL REGULATOR YJDC"/>
    <property type="match status" value="1"/>
</dbReference>
<dbReference type="Pfam" id="PF00440">
    <property type="entry name" value="TetR_N"/>
    <property type="match status" value="1"/>
</dbReference>
<dbReference type="PANTHER" id="PTHR47506">
    <property type="entry name" value="TRANSCRIPTIONAL REGULATORY PROTEIN"/>
    <property type="match status" value="1"/>
</dbReference>
<dbReference type="InterPro" id="IPR036271">
    <property type="entry name" value="Tet_transcr_reg_TetR-rel_C_sf"/>
</dbReference>
<evidence type="ECO:0000313" key="7">
    <source>
        <dbReference type="EMBL" id="WUR35914.1"/>
    </source>
</evidence>
<evidence type="ECO:0000313" key="9">
    <source>
        <dbReference type="Proteomes" id="UP001432161"/>
    </source>
</evidence>
<proteinExistence type="predicted"/>
<dbReference type="InterPro" id="IPR009057">
    <property type="entry name" value="Homeodomain-like_sf"/>
</dbReference>
<feature type="domain" description="HTH tetR-type" evidence="5">
    <location>
        <begin position="6"/>
        <end position="66"/>
    </location>
</feature>
<evidence type="ECO:0000256" key="1">
    <source>
        <dbReference type="ARBA" id="ARBA00023015"/>
    </source>
</evidence>
<evidence type="ECO:0000259" key="5">
    <source>
        <dbReference type="PROSITE" id="PS50977"/>
    </source>
</evidence>
<dbReference type="Gene3D" id="1.10.10.60">
    <property type="entry name" value="Homeodomain-like"/>
    <property type="match status" value="1"/>
</dbReference>
<dbReference type="PROSITE" id="PS01081">
    <property type="entry name" value="HTH_TETR_1"/>
    <property type="match status" value="1"/>
</dbReference>
<dbReference type="Pfam" id="PF16925">
    <property type="entry name" value="TetR_C_13"/>
    <property type="match status" value="1"/>
</dbReference>
<dbReference type="Proteomes" id="UP001432161">
    <property type="component" value="Chromosome"/>
</dbReference>
<protein>
    <submittedName>
        <fullName evidence="7">TetR/AcrR family transcriptional regulator</fullName>
    </submittedName>
    <submittedName>
        <fullName evidence="6">Transcriptional regulator, TetR family</fullName>
    </submittedName>
</protein>
<dbReference type="InterPro" id="IPR023772">
    <property type="entry name" value="DNA-bd_HTH_TetR-type_CS"/>
</dbReference>
<dbReference type="PROSITE" id="PS50977">
    <property type="entry name" value="HTH_TETR_2"/>
    <property type="match status" value="1"/>
</dbReference>
<gene>
    <name evidence="7" type="ORF">OHN36_01355</name>
    <name evidence="6" type="ORF">SAMN05216260_10961</name>
</gene>
<dbReference type="SUPFAM" id="SSF48498">
    <property type="entry name" value="Tetracyclin repressor-like, C-terminal domain"/>
    <property type="match status" value="1"/>
</dbReference>
<organism evidence="6 8">
    <name type="scientific">Streptomyces griseoaurantiacus</name>
    <dbReference type="NCBI Taxonomy" id="68213"/>
    <lineage>
        <taxon>Bacteria</taxon>
        <taxon>Bacillati</taxon>
        <taxon>Actinomycetota</taxon>
        <taxon>Actinomycetes</taxon>
        <taxon>Kitasatosporales</taxon>
        <taxon>Streptomycetaceae</taxon>
        <taxon>Streptomyces</taxon>
        <taxon>Streptomyces aurantiacus group</taxon>
    </lineage>
</organism>
<evidence type="ECO:0000256" key="3">
    <source>
        <dbReference type="ARBA" id="ARBA00023163"/>
    </source>
</evidence>
<dbReference type="InterPro" id="IPR011075">
    <property type="entry name" value="TetR_C"/>
</dbReference>
<sequence length="204" mass="21572">MPGRKQFDVDEALDRAMRVFWERGYADASLDTLGTATGLGRGSLYGAFGNKDALFRSCLDRYASRYGTHHEEALTAHAGDPARAVEAFLEATLARIEDPSLPTGCLIAQSAAQSATLEEDSGARVRALLEGQRRRVRAALAPAPAEGHVLDELATYVVAVNQSLAVLSRAGTPVSELRAVARLARTTVADTLARAADGGGRPPA</sequence>
<evidence type="ECO:0000313" key="6">
    <source>
        <dbReference type="EMBL" id="SDF56805.1"/>
    </source>
</evidence>
<dbReference type="PRINTS" id="PR00455">
    <property type="entry name" value="HTHTETR"/>
</dbReference>
<evidence type="ECO:0000256" key="2">
    <source>
        <dbReference type="ARBA" id="ARBA00023125"/>
    </source>
</evidence>
<feature type="DNA-binding region" description="H-T-H motif" evidence="4">
    <location>
        <begin position="29"/>
        <end position="48"/>
    </location>
</feature>
<accession>A0A1G7M528</accession>
<keyword evidence="9" id="KW-1185">Reference proteome</keyword>
<dbReference type="SUPFAM" id="SSF46689">
    <property type="entry name" value="Homeodomain-like"/>
    <property type="match status" value="1"/>
</dbReference>
<dbReference type="AlphaFoldDB" id="A0A1G7M528"/>
<reference evidence="7" key="2">
    <citation type="submission" date="2022-10" db="EMBL/GenBank/DDBJ databases">
        <title>The complete genomes of actinobacterial strains from the NBC collection.</title>
        <authorList>
            <person name="Joergensen T.S."/>
            <person name="Alvarez Arevalo M."/>
            <person name="Sterndorff E.B."/>
            <person name="Faurdal D."/>
            <person name="Vuksanovic O."/>
            <person name="Mourched A.-S."/>
            <person name="Charusanti P."/>
            <person name="Shaw S."/>
            <person name="Blin K."/>
            <person name="Weber T."/>
        </authorList>
    </citation>
    <scope>NUCLEOTIDE SEQUENCE</scope>
    <source>
        <strain evidence="7">NBC_00489</strain>
    </source>
</reference>
<keyword evidence="3" id="KW-0804">Transcription</keyword>
<dbReference type="InterPro" id="IPR001647">
    <property type="entry name" value="HTH_TetR"/>
</dbReference>
<evidence type="ECO:0000256" key="4">
    <source>
        <dbReference type="PROSITE-ProRule" id="PRU00335"/>
    </source>
</evidence>
<dbReference type="Proteomes" id="UP000198614">
    <property type="component" value="Unassembled WGS sequence"/>
</dbReference>
<name>A0A1G7M528_9ACTN</name>
<keyword evidence="1" id="KW-0805">Transcription regulation</keyword>
<evidence type="ECO:0000313" key="8">
    <source>
        <dbReference type="Proteomes" id="UP000198614"/>
    </source>
</evidence>
<dbReference type="EMBL" id="CP108330">
    <property type="protein sequence ID" value="WUR35914.1"/>
    <property type="molecule type" value="Genomic_DNA"/>
</dbReference>